<sequence length="259" mass="28224">MSQTAIVTCLNCQMQLAVPTNAPIVQCGACRMQLHNPHCVQGHPLPAMQVAGGYSVVSASSNSQPGPRRVEPQLPPRRHLSGAPLDQSVCSTPKFSPRETNFASIRDLKLMPISDGKYVCKIIADDYFIQASSGLTHTGSRLWKTDKAKASEGQTCPLTEGDRSFEFDEVEHTLRFALLKAQMFGKDKPYGLGEYDLRADWVRDQSATRSISCALTKVSKRRNSAGHQPQSPPPAGMLTVRFSSSLAPFSSAPLIRTPP</sequence>
<evidence type="ECO:0000313" key="3">
    <source>
        <dbReference type="Proteomes" id="UP001190700"/>
    </source>
</evidence>
<proteinExistence type="predicted"/>
<feature type="region of interest" description="Disordered" evidence="1">
    <location>
        <begin position="56"/>
        <end position="87"/>
    </location>
</feature>
<dbReference type="EMBL" id="LGRX02011492">
    <property type="protein sequence ID" value="KAK3268897.1"/>
    <property type="molecule type" value="Genomic_DNA"/>
</dbReference>
<evidence type="ECO:0000313" key="2">
    <source>
        <dbReference type="EMBL" id="KAK3268897.1"/>
    </source>
</evidence>
<dbReference type="Proteomes" id="UP001190700">
    <property type="component" value="Unassembled WGS sequence"/>
</dbReference>
<dbReference type="AlphaFoldDB" id="A0AAE0FZI4"/>
<organism evidence="2 3">
    <name type="scientific">Cymbomonas tetramitiformis</name>
    <dbReference type="NCBI Taxonomy" id="36881"/>
    <lineage>
        <taxon>Eukaryota</taxon>
        <taxon>Viridiplantae</taxon>
        <taxon>Chlorophyta</taxon>
        <taxon>Pyramimonadophyceae</taxon>
        <taxon>Pyramimonadales</taxon>
        <taxon>Pyramimonadaceae</taxon>
        <taxon>Cymbomonas</taxon>
    </lineage>
</organism>
<accession>A0AAE0FZI4</accession>
<gene>
    <name evidence="2" type="ORF">CYMTET_22627</name>
</gene>
<reference evidence="2 3" key="1">
    <citation type="journal article" date="2015" name="Genome Biol. Evol.">
        <title>Comparative Genomics of a Bacterivorous Green Alga Reveals Evolutionary Causalities and Consequences of Phago-Mixotrophic Mode of Nutrition.</title>
        <authorList>
            <person name="Burns J.A."/>
            <person name="Paasch A."/>
            <person name="Narechania A."/>
            <person name="Kim E."/>
        </authorList>
    </citation>
    <scope>NUCLEOTIDE SEQUENCE [LARGE SCALE GENOMIC DNA]</scope>
    <source>
        <strain evidence="2 3">PLY_AMNH</strain>
    </source>
</reference>
<keyword evidence="3" id="KW-1185">Reference proteome</keyword>
<protein>
    <submittedName>
        <fullName evidence="2">Uncharacterized protein</fullName>
    </submittedName>
</protein>
<name>A0AAE0FZI4_9CHLO</name>
<evidence type="ECO:0000256" key="1">
    <source>
        <dbReference type="SAM" id="MobiDB-lite"/>
    </source>
</evidence>
<comment type="caution">
    <text evidence="2">The sequence shown here is derived from an EMBL/GenBank/DDBJ whole genome shotgun (WGS) entry which is preliminary data.</text>
</comment>
<feature type="region of interest" description="Disordered" evidence="1">
    <location>
        <begin position="219"/>
        <end position="238"/>
    </location>
</feature>